<gene>
    <name evidence="17" type="ORF">VTJ83DRAFT_161</name>
</gene>
<protein>
    <recommendedName>
        <fullName evidence="16">Peptidase M14 domain-containing protein</fullName>
    </recommendedName>
</protein>
<evidence type="ECO:0000256" key="8">
    <source>
        <dbReference type="ARBA" id="ARBA00022801"/>
    </source>
</evidence>
<evidence type="ECO:0000256" key="14">
    <source>
        <dbReference type="PROSITE-ProRule" id="PRU01379"/>
    </source>
</evidence>
<evidence type="ECO:0000256" key="1">
    <source>
        <dbReference type="ARBA" id="ARBA00001947"/>
    </source>
</evidence>
<dbReference type="EMBL" id="JAZGUE010000001">
    <property type="protein sequence ID" value="KAL2270790.1"/>
    <property type="molecule type" value="Genomic_DNA"/>
</dbReference>
<keyword evidence="11" id="KW-0482">Metalloprotease</keyword>
<dbReference type="CDD" id="cd03860">
    <property type="entry name" value="M14_CP_A-B_like"/>
    <property type="match status" value="1"/>
</dbReference>
<evidence type="ECO:0000256" key="6">
    <source>
        <dbReference type="ARBA" id="ARBA00022723"/>
    </source>
</evidence>
<dbReference type="GeneID" id="98122432"/>
<keyword evidence="13" id="KW-1015">Disulfide bond</keyword>
<dbReference type="Proteomes" id="UP001600064">
    <property type="component" value="Unassembled WGS sequence"/>
</dbReference>
<evidence type="ECO:0000256" key="2">
    <source>
        <dbReference type="ARBA" id="ARBA00003091"/>
    </source>
</evidence>
<comment type="caution">
    <text evidence="17">The sequence shown here is derived from an EMBL/GenBank/DDBJ whole genome shotgun (WGS) entry which is preliminary data.</text>
</comment>
<evidence type="ECO:0000256" key="7">
    <source>
        <dbReference type="ARBA" id="ARBA00022729"/>
    </source>
</evidence>
<reference evidence="17 18" key="1">
    <citation type="journal article" date="2024" name="Commun. Biol.">
        <title>Comparative genomic analysis of thermophilic fungi reveals convergent evolutionary adaptations and gene losses.</title>
        <authorList>
            <person name="Steindorff A.S."/>
            <person name="Aguilar-Pontes M.V."/>
            <person name="Robinson A.J."/>
            <person name="Andreopoulos B."/>
            <person name="LaButti K."/>
            <person name="Kuo A."/>
            <person name="Mondo S."/>
            <person name="Riley R."/>
            <person name="Otillar R."/>
            <person name="Haridas S."/>
            <person name="Lipzen A."/>
            <person name="Grimwood J."/>
            <person name="Schmutz J."/>
            <person name="Clum A."/>
            <person name="Reid I.D."/>
            <person name="Moisan M.C."/>
            <person name="Butler G."/>
            <person name="Nguyen T.T.M."/>
            <person name="Dewar K."/>
            <person name="Conant G."/>
            <person name="Drula E."/>
            <person name="Henrissat B."/>
            <person name="Hansel C."/>
            <person name="Singer S."/>
            <person name="Hutchinson M.I."/>
            <person name="de Vries R.P."/>
            <person name="Natvig D.O."/>
            <person name="Powell A.J."/>
            <person name="Tsang A."/>
            <person name="Grigoriev I.V."/>
        </authorList>
    </citation>
    <scope>NUCLEOTIDE SEQUENCE [LARGE SCALE GENOMIC DNA]</scope>
    <source>
        <strain evidence="17 18">ATCC 22073</strain>
    </source>
</reference>
<evidence type="ECO:0000313" key="18">
    <source>
        <dbReference type="Proteomes" id="UP001600064"/>
    </source>
</evidence>
<dbReference type="Pfam" id="PF02244">
    <property type="entry name" value="Propep_M14"/>
    <property type="match status" value="1"/>
</dbReference>
<dbReference type="Gene3D" id="3.30.70.340">
    <property type="entry name" value="Metallocarboxypeptidase-like"/>
    <property type="match status" value="1"/>
</dbReference>
<keyword evidence="5" id="KW-0645">Protease</keyword>
<evidence type="ECO:0000256" key="5">
    <source>
        <dbReference type="ARBA" id="ARBA00022670"/>
    </source>
</evidence>
<dbReference type="PROSITE" id="PS52035">
    <property type="entry name" value="PEPTIDASE_M14"/>
    <property type="match status" value="1"/>
</dbReference>
<evidence type="ECO:0000256" key="9">
    <source>
        <dbReference type="ARBA" id="ARBA00022833"/>
    </source>
</evidence>
<dbReference type="PANTHER" id="PTHR11705:SF143">
    <property type="entry name" value="SLL0236 PROTEIN"/>
    <property type="match status" value="1"/>
</dbReference>
<keyword evidence="4" id="KW-0121">Carboxypeptidase</keyword>
<keyword evidence="6" id="KW-0479">Metal-binding</keyword>
<feature type="domain" description="Peptidase M14" evidence="16">
    <location>
        <begin position="119"/>
        <end position="418"/>
    </location>
</feature>
<proteinExistence type="inferred from homology"/>
<evidence type="ECO:0000256" key="12">
    <source>
        <dbReference type="ARBA" id="ARBA00023145"/>
    </source>
</evidence>
<organism evidence="17 18">
    <name type="scientific">Remersonia thermophila</name>
    <dbReference type="NCBI Taxonomy" id="72144"/>
    <lineage>
        <taxon>Eukaryota</taxon>
        <taxon>Fungi</taxon>
        <taxon>Dikarya</taxon>
        <taxon>Ascomycota</taxon>
        <taxon>Pezizomycotina</taxon>
        <taxon>Sordariomycetes</taxon>
        <taxon>Sordariomycetidae</taxon>
        <taxon>Sordariales</taxon>
        <taxon>Sordariales incertae sedis</taxon>
        <taxon>Remersonia</taxon>
    </lineage>
</organism>
<name>A0ABR4DKB1_9PEZI</name>
<keyword evidence="7 15" id="KW-0732">Signal</keyword>
<keyword evidence="12" id="KW-0865">Zymogen</keyword>
<dbReference type="PANTHER" id="PTHR11705">
    <property type="entry name" value="PROTEASE FAMILY M14 CARBOXYPEPTIDASE A,B"/>
    <property type="match status" value="1"/>
</dbReference>
<dbReference type="PRINTS" id="PR00765">
    <property type="entry name" value="CRBOXYPTASEA"/>
</dbReference>
<evidence type="ECO:0000259" key="16">
    <source>
        <dbReference type="PROSITE" id="PS52035"/>
    </source>
</evidence>
<dbReference type="InterPro" id="IPR057246">
    <property type="entry name" value="CARBOXYPEPT_ZN_1"/>
</dbReference>
<evidence type="ECO:0000256" key="15">
    <source>
        <dbReference type="SAM" id="SignalP"/>
    </source>
</evidence>
<feature type="active site" description="Proton donor/acceptor" evidence="14">
    <location>
        <position position="384"/>
    </location>
</feature>
<evidence type="ECO:0000256" key="3">
    <source>
        <dbReference type="ARBA" id="ARBA00005988"/>
    </source>
</evidence>
<evidence type="ECO:0000256" key="11">
    <source>
        <dbReference type="ARBA" id="ARBA00023049"/>
    </source>
</evidence>
<dbReference type="RefSeq" id="XP_070869514.1">
    <property type="nucleotide sequence ID" value="XM_071007788.1"/>
</dbReference>
<evidence type="ECO:0000313" key="17">
    <source>
        <dbReference type="EMBL" id="KAL2270790.1"/>
    </source>
</evidence>
<comment type="similarity">
    <text evidence="3 14">Belongs to the peptidase M14 family.</text>
</comment>
<feature type="signal peptide" evidence="15">
    <location>
        <begin position="1"/>
        <end position="17"/>
    </location>
</feature>
<accession>A0ABR4DKB1</accession>
<keyword evidence="8" id="KW-0378">Hydrolase</keyword>
<dbReference type="PROSITE" id="PS00132">
    <property type="entry name" value="CARBOXYPEPT_ZN_1"/>
    <property type="match status" value="1"/>
</dbReference>
<evidence type="ECO:0000256" key="13">
    <source>
        <dbReference type="ARBA" id="ARBA00023157"/>
    </source>
</evidence>
<dbReference type="InterPro" id="IPR036990">
    <property type="entry name" value="M14A-like_propep"/>
</dbReference>
<keyword evidence="18" id="KW-1185">Reference proteome</keyword>
<dbReference type="Pfam" id="PF00246">
    <property type="entry name" value="Peptidase_M14"/>
    <property type="match status" value="1"/>
</dbReference>
<keyword evidence="10" id="KW-0843">Virulence</keyword>
<dbReference type="InterPro" id="IPR000834">
    <property type="entry name" value="Peptidase_M14"/>
</dbReference>
<comment type="cofactor">
    <cofactor evidence="1">
        <name>Zn(2+)</name>
        <dbReference type="ChEBI" id="CHEBI:29105"/>
    </cofactor>
</comment>
<feature type="chain" id="PRO_5046656276" description="Peptidase M14 domain-containing protein" evidence="15">
    <location>
        <begin position="18"/>
        <end position="419"/>
    </location>
</feature>
<keyword evidence="9" id="KW-0862">Zinc</keyword>
<dbReference type="SUPFAM" id="SSF53187">
    <property type="entry name" value="Zn-dependent exopeptidases"/>
    <property type="match status" value="1"/>
</dbReference>
<dbReference type="SUPFAM" id="SSF54897">
    <property type="entry name" value="Protease propeptides/inhibitors"/>
    <property type="match status" value="1"/>
</dbReference>
<evidence type="ECO:0000256" key="4">
    <source>
        <dbReference type="ARBA" id="ARBA00022645"/>
    </source>
</evidence>
<evidence type="ECO:0000256" key="10">
    <source>
        <dbReference type="ARBA" id="ARBA00023026"/>
    </source>
</evidence>
<comment type="function">
    <text evidence="2">Extracellular metalloprotease that contributes to pathogenicity.</text>
</comment>
<dbReference type="Gene3D" id="3.40.630.10">
    <property type="entry name" value="Zn peptidases"/>
    <property type="match status" value="1"/>
</dbReference>
<dbReference type="SMART" id="SM00631">
    <property type="entry name" value="Zn_pept"/>
    <property type="match status" value="1"/>
</dbReference>
<dbReference type="InterPro" id="IPR003146">
    <property type="entry name" value="M14A_act_pep"/>
</dbReference>
<sequence length="419" mass="45964">MKFQLLVSSGLLALASAAAVQAPRKSYSGYKVFRVDVGSDATRLNDVVDKLGLSTWKGRPRPNSQADIVVPPSQLAAFEAEVAGLKKITMHEDLGLSIEDETTFGVYAAGSANATWFNAYHPYKDHIQFLKDLQASYPTRSQIITSGSSNNGNPITGIHFWGDSGKGKPAVVFHGTVHAREWITGKVVEYLAYHLLTNSNDAEIKGFLNKYDFYFFPVVNPDGFIYTQTNDRLWRKNRQSNSGSSCVGRDINRNWPYQWSLSGGASTNACADDYKGRAQSDAPETTALASFLRTTKANQGLKLFIDWHAYSQLFMTPYGYSCTAVAPKNAELQSLAQGAARAIRAVHGTSFKTGPICSTIYKATGNSVDYANDVAGAEYTFTTELRDTGRYGFVLPANQIKPSGEEAWAGVRYLLQNMK</sequence>